<proteinExistence type="predicted"/>
<accession>A0ABR0P0Y1</accession>
<evidence type="ECO:0000313" key="1">
    <source>
        <dbReference type="EMBL" id="KAK5812178.1"/>
    </source>
</evidence>
<gene>
    <name evidence="1" type="ORF">PVK06_027594</name>
</gene>
<organism evidence="1 2">
    <name type="scientific">Gossypium arboreum</name>
    <name type="common">Tree cotton</name>
    <name type="synonym">Gossypium nanking</name>
    <dbReference type="NCBI Taxonomy" id="29729"/>
    <lineage>
        <taxon>Eukaryota</taxon>
        <taxon>Viridiplantae</taxon>
        <taxon>Streptophyta</taxon>
        <taxon>Embryophyta</taxon>
        <taxon>Tracheophyta</taxon>
        <taxon>Spermatophyta</taxon>
        <taxon>Magnoliopsida</taxon>
        <taxon>eudicotyledons</taxon>
        <taxon>Gunneridae</taxon>
        <taxon>Pentapetalae</taxon>
        <taxon>rosids</taxon>
        <taxon>malvids</taxon>
        <taxon>Malvales</taxon>
        <taxon>Malvaceae</taxon>
        <taxon>Malvoideae</taxon>
        <taxon>Gossypium</taxon>
    </lineage>
</organism>
<protein>
    <submittedName>
        <fullName evidence="1">Uncharacterized protein</fullName>
    </submittedName>
</protein>
<dbReference type="PANTHER" id="PTHR36344:SF1">
    <property type="entry name" value="RX N-TERMINAL DOMAIN-CONTAINING PROTEIN"/>
    <property type="match status" value="1"/>
</dbReference>
<sequence length="87" mass="10063">MATIADAARLAQVVNEIQNVENELRQRRGTLTNLFWRHLLLANPTVVEDCICATEQRTRNLESRLRMLWAEQEYLIVRAVNLGDRGD</sequence>
<reference evidence="1 2" key="1">
    <citation type="submission" date="2023-03" db="EMBL/GenBank/DDBJ databases">
        <title>WGS of Gossypium arboreum.</title>
        <authorList>
            <person name="Yu D."/>
        </authorList>
    </citation>
    <scope>NUCLEOTIDE SEQUENCE [LARGE SCALE GENOMIC DNA]</scope>
    <source>
        <tissue evidence="1">Leaf</tissue>
    </source>
</reference>
<name>A0ABR0P0Y1_GOSAR</name>
<dbReference type="PANTHER" id="PTHR36344">
    <property type="entry name" value="RX N-TERMINAL DOMAIN-CONTAINING PROTEIN"/>
    <property type="match status" value="1"/>
</dbReference>
<keyword evidence="2" id="KW-1185">Reference proteome</keyword>
<comment type="caution">
    <text evidence="1">The sequence shown here is derived from an EMBL/GenBank/DDBJ whole genome shotgun (WGS) entry which is preliminary data.</text>
</comment>
<dbReference type="EMBL" id="JARKNE010000008">
    <property type="protein sequence ID" value="KAK5812178.1"/>
    <property type="molecule type" value="Genomic_DNA"/>
</dbReference>
<evidence type="ECO:0000313" key="2">
    <source>
        <dbReference type="Proteomes" id="UP001358586"/>
    </source>
</evidence>
<dbReference type="Proteomes" id="UP001358586">
    <property type="component" value="Chromosome 8"/>
</dbReference>